<keyword evidence="1" id="KW-1185">Reference proteome</keyword>
<reference evidence="2" key="2">
    <citation type="submission" date="2020-10" db="UniProtKB">
        <authorList>
            <consortium name="WormBaseParasite"/>
        </authorList>
    </citation>
    <scope>IDENTIFICATION</scope>
</reference>
<accession>A0A7E4V8Y7</accession>
<dbReference type="Proteomes" id="UP000492821">
    <property type="component" value="Unassembled WGS sequence"/>
</dbReference>
<dbReference type="AlphaFoldDB" id="A0A7E4V8Y7"/>
<name>A0A7E4V8Y7_PANRE</name>
<evidence type="ECO:0000313" key="2">
    <source>
        <dbReference type="WBParaSite" id="Pan_g18025.t1"/>
    </source>
</evidence>
<evidence type="ECO:0000313" key="1">
    <source>
        <dbReference type="Proteomes" id="UP000492821"/>
    </source>
</evidence>
<organism evidence="1 2">
    <name type="scientific">Panagrellus redivivus</name>
    <name type="common">Microworm</name>
    <dbReference type="NCBI Taxonomy" id="6233"/>
    <lineage>
        <taxon>Eukaryota</taxon>
        <taxon>Metazoa</taxon>
        <taxon>Ecdysozoa</taxon>
        <taxon>Nematoda</taxon>
        <taxon>Chromadorea</taxon>
        <taxon>Rhabditida</taxon>
        <taxon>Tylenchina</taxon>
        <taxon>Panagrolaimomorpha</taxon>
        <taxon>Panagrolaimoidea</taxon>
        <taxon>Panagrolaimidae</taxon>
        <taxon>Panagrellus</taxon>
    </lineage>
</organism>
<dbReference type="WBParaSite" id="Pan_g18025.t1">
    <property type="protein sequence ID" value="Pan_g18025.t1"/>
    <property type="gene ID" value="Pan_g18025"/>
</dbReference>
<protein>
    <submittedName>
        <fullName evidence="2">Transposase</fullName>
    </submittedName>
</protein>
<sequence length="101" mass="11802">MQPQEHGQNLADAWRAWIICNEVKAVRSGCACGWVNKPTASSVMRAPSKSQRTPSENWLPLSFTHSGAKWRLDLRYSSSWKQVKVYMRAPDRRRQRTWRMP</sequence>
<reference evidence="1" key="1">
    <citation type="journal article" date="2013" name="Genetics">
        <title>The draft genome and transcriptome of Panagrellus redivivus are shaped by the harsh demands of a free-living lifestyle.</title>
        <authorList>
            <person name="Srinivasan J."/>
            <person name="Dillman A.R."/>
            <person name="Macchietto M.G."/>
            <person name="Heikkinen L."/>
            <person name="Lakso M."/>
            <person name="Fracchia K.M."/>
            <person name="Antoshechkin I."/>
            <person name="Mortazavi A."/>
            <person name="Wong G."/>
            <person name="Sternberg P.W."/>
        </authorList>
    </citation>
    <scope>NUCLEOTIDE SEQUENCE [LARGE SCALE GENOMIC DNA]</scope>
    <source>
        <strain evidence="1">MT8872</strain>
    </source>
</reference>
<proteinExistence type="predicted"/>